<dbReference type="PANTHER" id="PTHR46796:SF6">
    <property type="entry name" value="ARAC SUBFAMILY"/>
    <property type="match status" value="1"/>
</dbReference>
<dbReference type="Pfam" id="PF14525">
    <property type="entry name" value="AraC_binding_2"/>
    <property type="match status" value="1"/>
</dbReference>
<dbReference type="EMBL" id="JAERRG010000031">
    <property type="protein sequence ID" value="MBL1119438.1"/>
    <property type="molecule type" value="Genomic_DNA"/>
</dbReference>
<dbReference type="PANTHER" id="PTHR46796">
    <property type="entry name" value="HTH-TYPE TRANSCRIPTIONAL ACTIVATOR RHAS-RELATED"/>
    <property type="match status" value="1"/>
</dbReference>
<feature type="domain" description="HTH araC/xylS-type" evidence="4">
    <location>
        <begin position="233"/>
        <end position="334"/>
    </location>
</feature>
<keyword evidence="1" id="KW-0805">Transcription regulation</keyword>
<dbReference type="SMART" id="SM00342">
    <property type="entry name" value="HTH_ARAC"/>
    <property type="match status" value="1"/>
</dbReference>
<evidence type="ECO:0000256" key="2">
    <source>
        <dbReference type="ARBA" id="ARBA00023125"/>
    </source>
</evidence>
<name>A0ABS1Q433_9ACTN</name>
<comment type="caution">
    <text evidence="5">The sequence shown here is derived from an EMBL/GenBank/DDBJ whole genome shotgun (WGS) entry which is preliminary data.</text>
</comment>
<gene>
    <name evidence="5" type="ORF">JK364_44875</name>
</gene>
<dbReference type="InterPro" id="IPR050204">
    <property type="entry name" value="AraC_XylS_family_regulators"/>
</dbReference>
<accession>A0ABS1Q433</accession>
<keyword evidence="2" id="KW-0238">DNA-binding</keyword>
<dbReference type="RefSeq" id="WP_201857214.1">
    <property type="nucleotide sequence ID" value="NZ_JAERRG010000031.1"/>
</dbReference>
<protein>
    <submittedName>
        <fullName evidence="5">Helix-turn-helix domain-containing protein</fullName>
    </submittedName>
</protein>
<evidence type="ECO:0000313" key="6">
    <source>
        <dbReference type="Proteomes" id="UP000621510"/>
    </source>
</evidence>
<dbReference type="PROSITE" id="PS01124">
    <property type="entry name" value="HTH_ARAC_FAMILY_2"/>
    <property type="match status" value="1"/>
</dbReference>
<dbReference type="Gene3D" id="1.10.10.60">
    <property type="entry name" value="Homeodomain-like"/>
    <property type="match status" value="1"/>
</dbReference>
<evidence type="ECO:0000259" key="4">
    <source>
        <dbReference type="PROSITE" id="PS01124"/>
    </source>
</evidence>
<dbReference type="Pfam" id="PF12833">
    <property type="entry name" value="HTH_18"/>
    <property type="match status" value="1"/>
</dbReference>
<proteinExistence type="predicted"/>
<evidence type="ECO:0000256" key="1">
    <source>
        <dbReference type="ARBA" id="ARBA00023015"/>
    </source>
</evidence>
<dbReference type="InterPro" id="IPR018060">
    <property type="entry name" value="HTH_AraC"/>
</dbReference>
<dbReference type="InterPro" id="IPR009057">
    <property type="entry name" value="Homeodomain-like_sf"/>
</dbReference>
<dbReference type="InterPro" id="IPR035418">
    <property type="entry name" value="AraC-bd_2"/>
</dbReference>
<dbReference type="Proteomes" id="UP000621510">
    <property type="component" value="Unassembled WGS sequence"/>
</dbReference>
<dbReference type="SUPFAM" id="SSF46689">
    <property type="entry name" value="Homeodomain-like"/>
    <property type="match status" value="1"/>
</dbReference>
<reference evidence="5 6" key="1">
    <citation type="submission" date="2021-01" db="EMBL/GenBank/DDBJ databases">
        <title>WGS of actinomycetes isolated from Thailand.</title>
        <authorList>
            <person name="Thawai C."/>
        </authorList>
    </citation>
    <scope>NUCLEOTIDE SEQUENCE [LARGE SCALE GENOMIC DNA]</scope>
    <source>
        <strain evidence="5 6">CA3R110</strain>
    </source>
</reference>
<keyword evidence="6" id="KW-1185">Reference proteome</keyword>
<keyword evidence="3" id="KW-0804">Transcription</keyword>
<evidence type="ECO:0000313" key="5">
    <source>
        <dbReference type="EMBL" id="MBL1119438.1"/>
    </source>
</evidence>
<evidence type="ECO:0000256" key="3">
    <source>
        <dbReference type="ARBA" id="ARBA00023163"/>
    </source>
</evidence>
<organism evidence="5 6">
    <name type="scientific">Streptomyces endocoffeicus</name>
    <dbReference type="NCBI Taxonomy" id="2898945"/>
    <lineage>
        <taxon>Bacteria</taxon>
        <taxon>Bacillati</taxon>
        <taxon>Actinomycetota</taxon>
        <taxon>Actinomycetes</taxon>
        <taxon>Kitasatosporales</taxon>
        <taxon>Streptomycetaceae</taxon>
        <taxon>Streptomyces</taxon>
    </lineage>
</organism>
<sequence>MPTVTDSYEERRRRSTAAASERTLVLTTRSVPPGESLDYWHDAVLDTLVGMDIATEARTYDATLRADRLGDLRITTVEADPGQVHRAPRFIARGDGREVFVAVQSTGRARVEQDGRTTELRTGDIGFFETIRPFHTTFPERFRLKIFAVPRPLLELPEADLRQLTARSVRPSGGLPALLAPLLERLADTSGSYPTPTAERLAESVIDLVAATAADQLGADPAELPGADGVLLLRIRTYIRWHLSDPGLTPSAIAGVHGISVRYLHRLFEAEGSTVCQWIREQRLRECRKELAARPPGSVSLGQVARRWGFAGPAGFGKAFRNSFGLSPSDWLGRVRAGGAPC</sequence>